<dbReference type="Proteomes" id="UP000325081">
    <property type="component" value="Unassembled WGS sequence"/>
</dbReference>
<dbReference type="PANTHER" id="PTHR31042">
    <property type="entry name" value="CORE-2/I-BRANCHING BETA-1,6-N-ACETYLGLUCOSAMINYLTRANSFERASE FAMILY PROTEIN-RELATED"/>
    <property type="match status" value="1"/>
</dbReference>
<evidence type="ECO:0000256" key="2">
    <source>
        <dbReference type="ARBA" id="ARBA00022676"/>
    </source>
</evidence>
<evidence type="ECO:0000313" key="7">
    <source>
        <dbReference type="Proteomes" id="UP000325081"/>
    </source>
</evidence>
<gene>
    <name evidence="6" type="ORF">STAS_18509</name>
</gene>
<keyword evidence="2 6" id="KW-0328">Glycosyltransferase</keyword>
<evidence type="ECO:0000256" key="4">
    <source>
        <dbReference type="ARBA" id="ARBA00023136"/>
    </source>
</evidence>
<dbReference type="EMBL" id="BKCP01006183">
    <property type="protein sequence ID" value="GER41780.1"/>
    <property type="molecule type" value="Genomic_DNA"/>
</dbReference>
<dbReference type="InterPro" id="IPR003406">
    <property type="entry name" value="Glyco_trans_14"/>
</dbReference>
<evidence type="ECO:0000313" key="6">
    <source>
        <dbReference type="EMBL" id="GER41780.1"/>
    </source>
</evidence>
<organism evidence="6 7">
    <name type="scientific">Striga asiatica</name>
    <name type="common">Asiatic witchweed</name>
    <name type="synonym">Buchnera asiatica</name>
    <dbReference type="NCBI Taxonomy" id="4170"/>
    <lineage>
        <taxon>Eukaryota</taxon>
        <taxon>Viridiplantae</taxon>
        <taxon>Streptophyta</taxon>
        <taxon>Embryophyta</taxon>
        <taxon>Tracheophyta</taxon>
        <taxon>Spermatophyta</taxon>
        <taxon>Magnoliopsida</taxon>
        <taxon>eudicotyledons</taxon>
        <taxon>Gunneridae</taxon>
        <taxon>Pentapetalae</taxon>
        <taxon>asterids</taxon>
        <taxon>lamiids</taxon>
        <taxon>Lamiales</taxon>
        <taxon>Orobanchaceae</taxon>
        <taxon>Buchnereae</taxon>
        <taxon>Striga</taxon>
    </lineage>
</organism>
<keyword evidence="3 6" id="KW-0808">Transferase</keyword>
<dbReference type="GO" id="GO:0016020">
    <property type="term" value="C:membrane"/>
    <property type="evidence" value="ECO:0007669"/>
    <property type="project" value="UniProtKB-SubCell"/>
</dbReference>
<dbReference type="OrthoDB" id="1659372at2759"/>
<evidence type="ECO:0000256" key="3">
    <source>
        <dbReference type="ARBA" id="ARBA00022679"/>
    </source>
</evidence>
<dbReference type="Pfam" id="PF02485">
    <property type="entry name" value="Branch"/>
    <property type="match status" value="1"/>
</dbReference>
<dbReference type="PANTHER" id="PTHR31042:SF150">
    <property type="entry name" value="OS06G0661900 PROTEIN"/>
    <property type="match status" value="1"/>
</dbReference>
<keyword evidence="7" id="KW-1185">Reference proteome</keyword>
<proteinExistence type="predicted"/>
<dbReference type="InterPro" id="IPR044174">
    <property type="entry name" value="BC10-like"/>
</dbReference>
<comment type="subcellular location">
    <subcellularLocation>
        <location evidence="1">Membrane</location>
        <topology evidence="1">Single-pass type II membrane protein</topology>
    </subcellularLocation>
</comment>
<comment type="caution">
    <text evidence="6">The sequence shown here is derived from an EMBL/GenBank/DDBJ whole genome shotgun (WGS) entry which is preliminary data.</text>
</comment>
<evidence type="ECO:0000256" key="5">
    <source>
        <dbReference type="ARBA" id="ARBA00023180"/>
    </source>
</evidence>
<sequence length="112" mass="12857">MVNAEGRLLGNALKDPDNQHFVLLSDSCVPLRNFDYAYNYLMYTNVSFVDCFEDPGPHGSGRHIQHMLPEVEKRDFQKGSQVCFYNYKPCSNLQFGHYCKVIKNRASPFSDA</sequence>
<dbReference type="AlphaFoldDB" id="A0A5A7Q9B0"/>
<keyword evidence="5" id="KW-0325">Glycoprotein</keyword>
<reference evidence="7" key="1">
    <citation type="journal article" date="2019" name="Curr. Biol.">
        <title>Genome Sequence of Striga asiatica Provides Insight into the Evolution of Plant Parasitism.</title>
        <authorList>
            <person name="Yoshida S."/>
            <person name="Kim S."/>
            <person name="Wafula E.K."/>
            <person name="Tanskanen J."/>
            <person name="Kim Y.M."/>
            <person name="Honaas L."/>
            <person name="Yang Z."/>
            <person name="Spallek T."/>
            <person name="Conn C.E."/>
            <person name="Ichihashi Y."/>
            <person name="Cheong K."/>
            <person name="Cui S."/>
            <person name="Der J.P."/>
            <person name="Gundlach H."/>
            <person name="Jiao Y."/>
            <person name="Hori C."/>
            <person name="Ishida J.K."/>
            <person name="Kasahara H."/>
            <person name="Kiba T."/>
            <person name="Kim M.S."/>
            <person name="Koo N."/>
            <person name="Laohavisit A."/>
            <person name="Lee Y.H."/>
            <person name="Lumba S."/>
            <person name="McCourt P."/>
            <person name="Mortimer J.C."/>
            <person name="Mutuku J.M."/>
            <person name="Nomura T."/>
            <person name="Sasaki-Sekimoto Y."/>
            <person name="Seto Y."/>
            <person name="Wang Y."/>
            <person name="Wakatake T."/>
            <person name="Sakakibara H."/>
            <person name="Demura T."/>
            <person name="Yamaguchi S."/>
            <person name="Yoneyama K."/>
            <person name="Manabe R.I."/>
            <person name="Nelson D.C."/>
            <person name="Schulman A.H."/>
            <person name="Timko M.P."/>
            <person name="dePamphilis C.W."/>
            <person name="Choi D."/>
            <person name="Shirasu K."/>
        </authorList>
    </citation>
    <scope>NUCLEOTIDE SEQUENCE [LARGE SCALE GENOMIC DNA]</scope>
    <source>
        <strain evidence="7">cv. UVA1</strain>
    </source>
</reference>
<protein>
    <submittedName>
        <fullName evidence="6">Core-2/I-branching beta-1,6-N-acetylglucosaminyltransferase family protein</fullName>
    </submittedName>
</protein>
<accession>A0A5A7Q9B0</accession>
<evidence type="ECO:0000256" key="1">
    <source>
        <dbReference type="ARBA" id="ARBA00004606"/>
    </source>
</evidence>
<dbReference type="GO" id="GO:0016757">
    <property type="term" value="F:glycosyltransferase activity"/>
    <property type="evidence" value="ECO:0007669"/>
    <property type="project" value="UniProtKB-KW"/>
</dbReference>
<name>A0A5A7Q9B0_STRAF</name>
<keyword evidence="4" id="KW-0472">Membrane</keyword>